<accession>G5JD43</accession>
<dbReference type="RefSeq" id="WP_007313098.1">
    <property type="nucleotide sequence ID" value="NZ_AESD01000826.1"/>
</dbReference>
<dbReference type="Proteomes" id="UP000003477">
    <property type="component" value="Unassembled WGS sequence"/>
</dbReference>
<organism evidence="1 2">
    <name type="scientific">Crocosphaera watsonii WH 0003</name>
    <dbReference type="NCBI Taxonomy" id="423471"/>
    <lineage>
        <taxon>Bacteria</taxon>
        <taxon>Bacillati</taxon>
        <taxon>Cyanobacteriota</taxon>
        <taxon>Cyanophyceae</taxon>
        <taxon>Oscillatoriophycideae</taxon>
        <taxon>Chroococcales</taxon>
        <taxon>Aphanothecaceae</taxon>
        <taxon>Crocosphaera</taxon>
    </lineage>
</organism>
<reference evidence="1 2" key="1">
    <citation type="journal article" date="2011" name="Front. Microbiol.">
        <title>Two Strains of Crocosphaera watsonii with Highly Conserved Genomes are Distinguished by Strain-Specific Features.</title>
        <authorList>
            <person name="Bench S.R."/>
            <person name="Ilikchyan I.N."/>
            <person name="Tripp H.J."/>
            <person name="Zehr J.P."/>
        </authorList>
    </citation>
    <scope>NUCLEOTIDE SEQUENCE [LARGE SCALE GENOMIC DNA]</scope>
    <source>
        <strain evidence="1 2">WH 0003</strain>
    </source>
</reference>
<name>G5JD43_CROWT</name>
<sequence length="182" mass="19582">MLDLTQFLWTDGATVTVAPEGASIDDTEIPLKNPYPLQKIPNGAVIDFGGKKFARLTAEAAVGATSLTVAALPTALIEDDSATYKGVSGRYLIPAGTLLGRTYSERDAGTGFGPADVVNDDEFYLSIYDTLADQDSEDDMSQAIVDLLARDVQIAENRLPNWSTATAAYKAKVREIYQTRVV</sequence>
<dbReference type="AlphaFoldDB" id="G5JD43"/>
<dbReference type="PATRIC" id="fig|423471.3.peg.4989"/>
<evidence type="ECO:0000313" key="1">
    <source>
        <dbReference type="EMBL" id="EHJ09878.1"/>
    </source>
</evidence>
<evidence type="ECO:0000313" key="2">
    <source>
        <dbReference type="Proteomes" id="UP000003477"/>
    </source>
</evidence>
<dbReference type="EMBL" id="AESD01000826">
    <property type="protein sequence ID" value="EHJ09878.1"/>
    <property type="molecule type" value="Genomic_DNA"/>
</dbReference>
<protein>
    <submittedName>
        <fullName evidence="1">Uncharacterized protein</fullName>
    </submittedName>
</protein>
<comment type="caution">
    <text evidence="1">The sequence shown here is derived from an EMBL/GenBank/DDBJ whole genome shotgun (WGS) entry which is preliminary data.</text>
</comment>
<dbReference type="GeneID" id="88768660"/>
<gene>
    <name evidence="1" type="ORF">CWATWH0003_5341</name>
</gene>
<proteinExistence type="predicted"/>